<comment type="subcellular location">
    <subcellularLocation>
        <location evidence="1">Membrane</location>
    </subcellularLocation>
</comment>
<feature type="transmembrane region" description="Helical" evidence="6">
    <location>
        <begin position="31"/>
        <end position="49"/>
    </location>
</feature>
<dbReference type="RefSeq" id="WP_211298066.1">
    <property type="nucleotide sequence ID" value="NZ_PYGI01000003.1"/>
</dbReference>
<dbReference type="InterPro" id="IPR004090">
    <property type="entry name" value="Chemotax_Me-accpt_rcpt"/>
</dbReference>
<evidence type="ECO:0000256" key="4">
    <source>
        <dbReference type="PROSITE-ProRule" id="PRU00284"/>
    </source>
</evidence>
<dbReference type="InterPro" id="IPR004089">
    <property type="entry name" value="MCPsignal_dom"/>
</dbReference>
<evidence type="ECO:0000256" key="2">
    <source>
        <dbReference type="ARBA" id="ARBA00023224"/>
    </source>
</evidence>
<feature type="coiled-coil region" evidence="5">
    <location>
        <begin position="53"/>
        <end position="87"/>
    </location>
</feature>
<keyword evidence="5" id="KW-0175">Coiled coil</keyword>
<evidence type="ECO:0000259" key="7">
    <source>
        <dbReference type="PROSITE" id="PS50111"/>
    </source>
</evidence>
<dbReference type="Gene3D" id="1.10.287.950">
    <property type="entry name" value="Methyl-accepting chemotaxis protein"/>
    <property type="match status" value="1"/>
</dbReference>
<dbReference type="AlphaFoldDB" id="A0A2P8F226"/>
<accession>A0A2P8F226</accession>
<dbReference type="Pfam" id="PF00015">
    <property type="entry name" value="MCPsignal"/>
    <property type="match status" value="1"/>
</dbReference>
<dbReference type="GO" id="GO:0004888">
    <property type="term" value="F:transmembrane signaling receptor activity"/>
    <property type="evidence" value="ECO:0007669"/>
    <property type="project" value="InterPro"/>
</dbReference>
<keyword evidence="2 4" id="KW-0807">Transducer</keyword>
<name>A0A2P8F226_9GAMM</name>
<dbReference type="PANTHER" id="PTHR32089">
    <property type="entry name" value="METHYL-ACCEPTING CHEMOTAXIS PROTEIN MCPB"/>
    <property type="match status" value="1"/>
</dbReference>
<dbReference type="SMART" id="SM00283">
    <property type="entry name" value="MA"/>
    <property type="match status" value="1"/>
</dbReference>
<reference evidence="8 9" key="1">
    <citation type="submission" date="2018-03" db="EMBL/GenBank/DDBJ databases">
        <title>Genomic Encyclopedia of Archaeal and Bacterial Type Strains, Phase II (KMG-II): from individual species to whole genera.</title>
        <authorList>
            <person name="Goeker M."/>
        </authorList>
    </citation>
    <scope>NUCLEOTIDE SEQUENCE [LARGE SCALE GENOMIC DNA]</scope>
    <source>
        <strain evidence="8 9">DSM 17586</strain>
    </source>
</reference>
<dbReference type="PRINTS" id="PR00260">
    <property type="entry name" value="CHEMTRNSDUCR"/>
</dbReference>
<organism evidence="8 9">
    <name type="scientific">Marinobacterium halophilum</name>
    <dbReference type="NCBI Taxonomy" id="267374"/>
    <lineage>
        <taxon>Bacteria</taxon>
        <taxon>Pseudomonadati</taxon>
        <taxon>Pseudomonadota</taxon>
        <taxon>Gammaproteobacteria</taxon>
        <taxon>Oceanospirillales</taxon>
        <taxon>Oceanospirillaceae</taxon>
        <taxon>Marinobacterium</taxon>
    </lineage>
</organism>
<gene>
    <name evidence="8" type="ORF">CLV44_10356</name>
</gene>
<dbReference type="GO" id="GO:0006935">
    <property type="term" value="P:chemotaxis"/>
    <property type="evidence" value="ECO:0007669"/>
    <property type="project" value="InterPro"/>
</dbReference>
<evidence type="ECO:0000256" key="3">
    <source>
        <dbReference type="ARBA" id="ARBA00029447"/>
    </source>
</evidence>
<keyword evidence="6" id="KW-0472">Membrane</keyword>
<evidence type="ECO:0000313" key="8">
    <source>
        <dbReference type="EMBL" id="PSL15775.1"/>
    </source>
</evidence>
<comment type="similarity">
    <text evidence="3">Belongs to the methyl-accepting chemotaxis (MCP) protein family.</text>
</comment>
<proteinExistence type="inferred from homology"/>
<dbReference type="GO" id="GO:0016020">
    <property type="term" value="C:membrane"/>
    <property type="evidence" value="ECO:0007669"/>
    <property type="project" value="UniProtKB-SubCell"/>
</dbReference>
<dbReference type="PANTHER" id="PTHR32089:SF112">
    <property type="entry name" value="LYSOZYME-LIKE PROTEIN-RELATED"/>
    <property type="match status" value="1"/>
</dbReference>
<keyword evidence="6" id="KW-0812">Transmembrane</keyword>
<dbReference type="PROSITE" id="PS50111">
    <property type="entry name" value="CHEMOTAXIS_TRANSDUC_2"/>
    <property type="match status" value="1"/>
</dbReference>
<dbReference type="Proteomes" id="UP000242133">
    <property type="component" value="Unassembled WGS sequence"/>
</dbReference>
<keyword evidence="9" id="KW-1185">Reference proteome</keyword>
<keyword evidence="6" id="KW-1133">Transmembrane helix</keyword>
<dbReference type="GO" id="GO:0007165">
    <property type="term" value="P:signal transduction"/>
    <property type="evidence" value="ECO:0007669"/>
    <property type="project" value="UniProtKB-KW"/>
</dbReference>
<dbReference type="SUPFAM" id="SSF58104">
    <property type="entry name" value="Methyl-accepting chemotaxis protein (MCP) signaling domain"/>
    <property type="match status" value="1"/>
</dbReference>
<comment type="caution">
    <text evidence="8">The sequence shown here is derived from an EMBL/GenBank/DDBJ whole genome shotgun (WGS) entry which is preliminary data.</text>
</comment>
<evidence type="ECO:0000313" key="9">
    <source>
        <dbReference type="Proteomes" id="UP000242133"/>
    </source>
</evidence>
<protein>
    <submittedName>
        <fullName evidence="8">Methyl-accepting chemotaxis protein</fullName>
    </submittedName>
</protein>
<evidence type="ECO:0000256" key="6">
    <source>
        <dbReference type="SAM" id="Phobius"/>
    </source>
</evidence>
<dbReference type="EMBL" id="PYGI01000003">
    <property type="protein sequence ID" value="PSL15775.1"/>
    <property type="molecule type" value="Genomic_DNA"/>
</dbReference>
<feature type="transmembrane region" description="Helical" evidence="6">
    <location>
        <begin position="7"/>
        <end position="25"/>
    </location>
</feature>
<sequence length="395" mass="43163">MPRINILVATFPLAVSVLSLVLFFLEPAITLYGVLVLILLAGLGMSWVAHKHLQAIQSEQARLQANLQQQQAQAEKCQGNLDQMMAIWLSLVPVWNRHITSCREIGNDAINALSSRFGELVRLIADTSASASSAHELGNIDSMSKDKSRLQQLFGKMKNFDATTDMLFDKIGQLDSFATDLDQMAGSVASIAEQTNMLALNAAIEAARAGDAGRGFAVVAQEVRQLSTQSGETGQHIAAKIAMVKDAMNAITSTAGDTREEEDRTLDESEQFISEVVQHLEERAQMLVDDGERLLATNADVRQQIERVLVELQFQDRVSQILEQVTGSMSQMTAVLEADAAAYRSGQQALVLDIDQLLHEMKSTYTTTEQHRLHVAAATDVQEEDTAAAGSISFF</sequence>
<evidence type="ECO:0000256" key="5">
    <source>
        <dbReference type="SAM" id="Coils"/>
    </source>
</evidence>
<feature type="domain" description="Methyl-accepting transducer" evidence="7">
    <location>
        <begin position="109"/>
        <end position="313"/>
    </location>
</feature>
<evidence type="ECO:0000256" key="1">
    <source>
        <dbReference type="ARBA" id="ARBA00004370"/>
    </source>
</evidence>